<sequence>MTSPLSPHSPHQLSEMASAEATHLQTAPKPSVPEHFMHKNRLQEYTQRSALPLPLYQTINEGTQHAPKFRASVLVDGTTYWSCQMFSNRKAAEQDVARVALEGISRKIKDEGCPIIREDTVFCKSILNEFAVKMNLEKPTYVTSQPEGLLPIFISSLVFNGRTYIGGPGRSKREAEQLAARTVIQSILGNSESRTLLSQIIKSKSKLYAALQYVNQPGVSHGITVAVNQPGVSHGINVAVNQPGVSHGSNVPVNQPGVSHRINVPLNQPGISHGSNVPVNQPGVSHGINVPLNQPGVSHGINVAYGGLENSAGNSLISGSAGVIMPTTGNTPQLSIVKCPQALPSGQPANAQAMLQAQSVVKKPKEEVILEVSDGPARNVAAVTIEALPSGPATPTNVASGHVDESQHAGHNSQGKEKQIKENSNSGTLGKRGCNPPNHNPTCNRLSVTT</sequence>
<name>A0ACC2KPB1_PERAE</name>
<gene>
    <name evidence="1" type="ORF">MRB53_031550</name>
</gene>
<evidence type="ECO:0000313" key="1">
    <source>
        <dbReference type="EMBL" id="KAJ8623021.1"/>
    </source>
</evidence>
<organism evidence="1 2">
    <name type="scientific">Persea americana</name>
    <name type="common">Avocado</name>
    <dbReference type="NCBI Taxonomy" id="3435"/>
    <lineage>
        <taxon>Eukaryota</taxon>
        <taxon>Viridiplantae</taxon>
        <taxon>Streptophyta</taxon>
        <taxon>Embryophyta</taxon>
        <taxon>Tracheophyta</taxon>
        <taxon>Spermatophyta</taxon>
        <taxon>Magnoliopsida</taxon>
        <taxon>Magnoliidae</taxon>
        <taxon>Laurales</taxon>
        <taxon>Lauraceae</taxon>
        <taxon>Persea</taxon>
    </lineage>
</organism>
<evidence type="ECO:0000313" key="2">
    <source>
        <dbReference type="Proteomes" id="UP001234297"/>
    </source>
</evidence>
<reference evidence="1 2" key="1">
    <citation type="journal article" date="2022" name="Hortic Res">
        <title>A haplotype resolved chromosomal level avocado genome allows analysis of novel avocado genes.</title>
        <authorList>
            <person name="Nath O."/>
            <person name="Fletcher S.J."/>
            <person name="Hayward A."/>
            <person name="Shaw L.M."/>
            <person name="Masouleh A.K."/>
            <person name="Furtado A."/>
            <person name="Henry R.J."/>
            <person name="Mitter N."/>
        </authorList>
    </citation>
    <scope>NUCLEOTIDE SEQUENCE [LARGE SCALE GENOMIC DNA]</scope>
    <source>
        <strain evidence="2">cv. Hass</strain>
    </source>
</reference>
<proteinExistence type="predicted"/>
<dbReference type="EMBL" id="CM056818">
    <property type="protein sequence ID" value="KAJ8623021.1"/>
    <property type="molecule type" value="Genomic_DNA"/>
</dbReference>
<keyword evidence="2" id="KW-1185">Reference proteome</keyword>
<comment type="caution">
    <text evidence="1">The sequence shown here is derived from an EMBL/GenBank/DDBJ whole genome shotgun (WGS) entry which is preliminary data.</text>
</comment>
<accession>A0ACC2KPB1</accession>
<dbReference type="Proteomes" id="UP001234297">
    <property type="component" value="Chromosome 10"/>
</dbReference>
<protein>
    <submittedName>
        <fullName evidence="1">Uncharacterized protein</fullName>
    </submittedName>
</protein>